<dbReference type="InterPro" id="IPR029068">
    <property type="entry name" value="Glyas_Bleomycin-R_OHBP_Dase"/>
</dbReference>
<evidence type="ECO:0000259" key="1">
    <source>
        <dbReference type="PROSITE" id="PS51819"/>
    </source>
</evidence>
<organism evidence="2 3">
    <name type="scientific">Paracoccus spongiarum</name>
    <dbReference type="NCBI Taxonomy" id="3064387"/>
    <lineage>
        <taxon>Bacteria</taxon>
        <taxon>Pseudomonadati</taxon>
        <taxon>Pseudomonadota</taxon>
        <taxon>Alphaproteobacteria</taxon>
        <taxon>Rhodobacterales</taxon>
        <taxon>Paracoccaceae</taxon>
        <taxon>Paracoccus</taxon>
    </lineage>
</organism>
<evidence type="ECO:0000313" key="3">
    <source>
        <dbReference type="Proteomes" id="UP001224997"/>
    </source>
</evidence>
<comment type="caution">
    <text evidence="2">The sequence shown here is derived from an EMBL/GenBank/DDBJ whole genome shotgun (WGS) entry which is preliminary data.</text>
</comment>
<dbReference type="Gene3D" id="3.10.180.10">
    <property type="entry name" value="2,3-Dihydroxybiphenyl 1,2-Dioxygenase, domain 1"/>
    <property type="match status" value="1"/>
</dbReference>
<dbReference type="InterPro" id="IPR037523">
    <property type="entry name" value="VOC_core"/>
</dbReference>
<keyword evidence="3" id="KW-1185">Reference proteome</keyword>
<accession>A0ABT9JEY2</accession>
<name>A0ABT9JEY2_9RHOB</name>
<evidence type="ECO:0000313" key="2">
    <source>
        <dbReference type="EMBL" id="MDP5308376.1"/>
    </source>
</evidence>
<reference evidence="2 3" key="1">
    <citation type="submission" date="2023-08" db="EMBL/GenBank/DDBJ databases">
        <authorList>
            <person name="Park J.-S."/>
        </authorList>
    </citation>
    <scope>NUCLEOTIDE SEQUENCE [LARGE SCALE GENOMIC DNA]</scope>
    <source>
        <strain evidence="2 3">2205BS29-5</strain>
    </source>
</reference>
<sequence>MTDRAPRLLGTLESALYADDLEAATRFWRDVMGLKPFQSQPGRHVFFRITDLPRPQVLLVFRAEATEVPPDADARLPVPPHGARGPGHFCLAVAPESLGVWRDHLIARGIGIEADFRWPNGARSIYLRDPAGNSIELADPAIWAGG</sequence>
<dbReference type="InterPro" id="IPR004360">
    <property type="entry name" value="Glyas_Fos-R_dOase_dom"/>
</dbReference>
<dbReference type="Pfam" id="PF00903">
    <property type="entry name" value="Glyoxalase"/>
    <property type="match status" value="1"/>
</dbReference>
<dbReference type="EMBL" id="JAVAMQ010000015">
    <property type="protein sequence ID" value="MDP5308376.1"/>
    <property type="molecule type" value="Genomic_DNA"/>
</dbReference>
<dbReference type="PROSITE" id="PS51819">
    <property type="entry name" value="VOC"/>
    <property type="match status" value="1"/>
</dbReference>
<feature type="domain" description="VOC" evidence="1">
    <location>
        <begin position="8"/>
        <end position="140"/>
    </location>
</feature>
<dbReference type="SUPFAM" id="SSF54593">
    <property type="entry name" value="Glyoxalase/Bleomycin resistance protein/Dihydroxybiphenyl dioxygenase"/>
    <property type="match status" value="1"/>
</dbReference>
<dbReference type="RefSeq" id="WP_305964221.1">
    <property type="nucleotide sequence ID" value="NZ_JAVAMQ010000015.1"/>
</dbReference>
<protein>
    <submittedName>
        <fullName evidence="2">VOC family protein</fullName>
    </submittedName>
</protein>
<dbReference type="Proteomes" id="UP001224997">
    <property type="component" value="Unassembled WGS sequence"/>
</dbReference>
<gene>
    <name evidence="2" type="ORF">Q5Y72_14920</name>
</gene>
<proteinExistence type="predicted"/>